<proteinExistence type="predicted"/>
<dbReference type="GO" id="GO:0102208">
    <property type="term" value="F:2-polyprenyl-6-hydroxyphenol methylase activity"/>
    <property type="evidence" value="ECO:0007669"/>
    <property type="project" value="UniProtKB-EC"/>
</dbReference>
<keyword evidence="2" id="KW-0489">Methyltransferase</keyword>
<dbReference type="Pfam" id="PF13489">
    <property type="entry name" value="Methyltransf_23"/>
    <property type="match status" value="1"/>
</dbReference>
<evidence type="ECO:0000313" key="3">
    <source>
        <dbReference type="Proteomes" id="UP001597459"/>
    </source>
</evidence>
<protein>
    <submittedName>
        <fullName evidence="2">Class I SAM-dependent methyltransferase</fullName>
        <ecNumber evidence="2">2.1.1.222</ecNumber>
        <ecNumber evidence="2">2.1.1.64</ecNumber>
    </submittedName>
</protein>
<dbReference type="Proteomes" id="UP001597459">
    <property type="component" value="Unassembled WGS sequence"/>
</dbReference>
<dbReference type="GO" id="GO:0032259">
    <property type="term" value="P:methylation"/>
    <property type="evidence" value="ECO:0007669"/>
    <property type="project" value="UniProtKB-KW"/>
</dbReference>
<dbReference type="InterPro" id="IPR029063">
    <property type="entry name" value="SAM-dependent_MTases_sf"/>
</dbReference>
<dbReference type="EC" id="2.1.1.64" evidence="2"/>
<evidence type="ECO:0000313" key="2">
    <source>
        <dbReference type="EMBL" id="MFD2590276.1"/>
    </source>
</evidence>
<keyword evidence="1 2" id="KW-0808">Transferase</keyword>
<gene>
    <name evidence="2" type="ORF">ACFSTE_05495</name>
</gene>
<dbReference type="EC" id="2.1.1.222" evidence="2"/>
<dbReference type="Gene3D" id="3.40.50.150">
    <property type="entry name" value="Vaccinia Virus protein VP39"/>
    <property type="match status" value="1"/>
</dbReference>
<dbReference type="SUPFAM" id="SSF53335">
    <property type="entry name" value="S-adenosyl-L-methionine-dependent methyltransferases"/>
    <property type="match status" value="1"/>
</dbReference>
<name>A0ABW5N532_9FLAO</name>
<comment type="caution">
    <text evidence="2">The sequence shown here is derived from an EMBL/GenBank/DDBJ whole genome shotgun (WGS) entry which is preliminary data.</text>
</comment>
<dbReference type="RefSeq" id="WP_378257785.1">
    <property type="nucleotide sequence ID" value="NZ_JBHSJV010000001.1"/>
</dbReference>
<sequence>MMSNIDKNSFHIRCIDHTITKEEFELHFYKKYEILETRPKSCIEELDKYYESEDYISHTDSKRSVFEKIYQVVKKYAINKKVSLITSLHKGTGNLLDIGAGTGDFLFHAKKNSWKISGVEPNDNARKLAASKNIDLDTNTSIYNDHSFDVITMWHVLEHVPDIEKQIKELKRLLTHTGKLVIAVPNFKSYDAQFYKEFWAAYDVPRHLWHFSKNGIKNIFEEQAFVLEQILPMKFDAYYVSLLSEKYKNQKMNFFRAFWIGFLSNIKGRRSQEFSSHIYVFSKK</sequence>
<evidence type="ECO:0000256" key="1">
    <source>
        <dbReference type="ARBA" id="ARBA00022679"/>
    </source>
</evidence>
<dbReference type="GO" id="GO:0061542">
    <property type="term" value="F:3-demethylubiquinol 3-O-methyltransferase activity"/>
    <property type="evidence" value="ECO:0007669"/>
    <property type="project" value="UniProtKB-EC"/>
</dbReference>
<keyword evidence="3" id="KW-1185">Reference proteome</keyword>
<dbReference type="EMBL" id="JBHULX010000004">
    <property type="protein sequence ID" value="MFD2590276.1"/>
    <property type="molecule type" value="Genomic_DNA"/>
</dbReference>
<organism evidence="2 3">
    <name type="scientific">Aquimarina hainanensis</name>
    <dbReference type="NCBI Taxonomy" id="1578017"/>
    <lineage>
        <taxon>Bacteria</taxon>
        <taxon>Pseudomonadati</taxon>
        <taxon>Bacteroidota</taxon>
        <taxon>Flavobacteriia</taxon>
        <taxon>Flavobacteriales</taxon>
        <taxon>Flavobacteriaceae</taxon>
        <taxon>Aquimarina</taxon>
    </lineage>
</organism>
<accession>A0ABW5N532</accession>
<dbReference type="PANTHER" id="PTHR43861:SF3">
    <property type="entry name" value="PUTATIVE (AFU_ORTHOLOGUE AFUA_2G14390)-RELATED"/>
    <property type="match status" value="1"/>
</dbReference>
<dbReference type="CDD" id="cd02440">
    <property type="entry name" value="AdoMet_MTases"/>
    <property type="match status" value="1"/>
</dbReference>
<dbReference type="PANTHER" id="PTHR43861">
    <property type="entry name" value="TRANS-ACONITATE 2-METHYLTRANSFERASE-RELATED"/>
    <property type="match status" value="1"/>
</dbReference>
<reference evidence="3" key="1">
    <citation type="journal article" date="2019" name="Int. J. Syst. Evol. Microbiol.">
        <title>The Global Catalogue of Microorganisms (GCM) 10K type strain sequencing project: providing services to taxonomists for standard genome sequencing and annotation.</title>
        <authorList>
            <consortium name="The Broad Institute Genomics Platform"/>
            <consortium name="The Broad Institute Genome Sequencing Center for Infectious Disease"/>
            <person name="Wu L."/>
            <person name="Ma J."/>
        </authorList>
    </citation>
    <scope>NUCLEOTIDE SEQUENCE [LARGE SCALE GENOMIC DNA]</scope>
    <source>
        <strain evidence="3">KCTC 42423</strain>
    </source>
</reference>